<evidence type="ECO:0000256" key="1">
    <source>
        <dbReference type="SAM" id="MobiDB-lite"/>
    </source>
</evidence>
<sequence length="83" mass="9488">MARRKKDDEPPPPCQHCNTSRPHSTTQRCARTAKQAGETARAEWPDPQGLANAADQFETVARQQPEWVRDDLAEHYARAYWGQ</sequence>
<evidence type="ECO:0000313" key="3">
    <source>
        <dbReference type="Proteomes" id="UP000291469"/>
    </source>
</evidence>
<protein>
    <submittedName>
        <fullName evidence="2">Uncharacterized protein</fullName>
    </submittedName>
</protein>
<dbReference type="KEGG" id="erz:ER308_07365"/>
<accession>A0A411YDR8</accession>
<feature type="compositionally biased region" description="Polar residues" evidence="1">
    <location>
        <begin position="16"/>
        <end position="29"/>
    </location>
</feature>
<organism evidence="2 3">
    <name type="scientific">Egibacter rhizosphaerae</name>
    <dbReference type="NCBI Taxonomy" id="1670831"/>
    <lineage>
        <taxon>Bacteria</taxon>
        <taxon>Bacillati</taxon>
        <taxon>Actinomycetota</taxon>
        <taxon>Nitriliruptoria</taxon>
        <taxon>Egibacterales</taxon>
        <taxon>Egibacteraceae</taxon>
        <taxon>Egibacter</taxon>
    </lineage>
</organism>
<feature type="region of interest" description="Disordered" evidence="1">
    <location>
        <begin position="1"/>
        <end position="47"/>
    </location>
</feature>
<dbReference type="AlphaFoldDB" id="A0A411YDR8"/>
<keyword evidence="3" id="KW-1185">Reference proteome</keyword>
<name>A0A411YDR8_9ACTN</name>
<proteinExistence type="predicted"/>
<reference evidence="2 3" key="1">
    <citation type="submission" date="2019-01" db="EMBL/GenBank/DDBJ databases">
        <title>Egibacter rhizosphaerae EGI 80759T.</title>
        <authorList>
            <person name="Chen D.-D."/>
            <person name="Tian Y."/>
            <person name="Jiao J.-Y."/>
            <person name="Zhang X.-T."/>
            <person name="Zhang Y.-G."/>
            <person name="Zhang Y."/>
            <person name="Xiao M."/>
            <person name="Shu W.-S."/>
            <person name="Li W.-J."/>
        </authorList>
    </citation>
    <scope>NUCLEOTIDE SEQUENCE [LARGE SCALE GENOMIC DNA]</scope>
    <source>
        <strain evidence="2 3">EGI 80759</strain>
    </source>
</reference>
<dbReference type="EMBL" id="CP036402">
    <property type="protein sequence ID" value="QBI19384.1"/>
    <property type="molecule type" value="Genomic_DNA"/>
</dbReference>
<dbReference type="RefSeq" id="WP_131154381.1">
    <property type="nucleotide sequence ID" value="NZ_CP036402.1"/>
</dbReference>
<gene>
    <name evidence="2" type="ORF">ER308_07365</name>
</gene>
<evidence type="ECO:0000313" key="2">
    <source>
        <dbReference type="EMBL" id="QBI19384.1"/>
    </source>
</evidence>
<dbReference type="Proteomes" id="UP000291469">
    <property type="component" value="Chromosome"/>
</dbReference>